<evidence type="ECO:0000313" key="1">
    <source>
        <dbReference type="EMBL" id="MCC2210373.1"/>
    </source>
</evidence>
<reference evidence="1 2" key="1">
    <citation type="submission" date="2021-10" db="EMBL/GenBank/DDBJ databases">
        <title>Anaerobic single-cell dispensing facilitates the cultivation of human gut bacteria.</title>
        <authorList>
            <person name="Afrizal A."/>
        </authorList>
    </citation>
    <scope>NUCLEOTIDE SEQUENCE [LARGE SCALE GENOMIC DNA]</scope>
    <source>
        <strain evidence="1 2">CLA-AA-H232</strain>
    </source>
</reference>
<evidence type="ECO:0000313" key="2">
    <source>
        <dbReference type="Proteomes" id="UP001198242"/>
    </source>
</evidence>
<gene>
    <name evidence="1" type="ORF">LKE05_06150</name>
</gene>
<name>A0AAE3DYJ4_9FIRM</name>
<dbReference type="AlphaFoldDB" id="A0AAE3DYJ4"/>
<comment type="caution">
    <text evidence="1">The sequence shown here is derived from an EMBL/GenBank/DDBJ whole genome shotgun (WGS) entry which is preliminary data.</text>
</comment>
<keyword evidence="2" id="KW-1185">Reference proteome</keyword>
<dbReference type="EMBL" id="JAJEQM010000007">
    <property type="protein sequence ID" value="MCC2210373.1"/>
    <property type="molecule type" value="Genomic_DNA"/>
</dbReference>
<sequence length="122" mass="13748">MGNNKIISDEDEKKIRAMRLGDKNAILWGLKCTGLHYRINAIACAVMYNITDDDIIDSIKELKSETYTSIGTSASGCAYAALDILGIEKYAGDSREVKRYLNCKFDFYKDFVVKAQEMKNKS</sequence>
<protein>
    <submittedName>
        <fullName evidence="1">Uncharacterized protein</fullName>
    </submittedName>
</protein>
<accession>A0AAE3DYJ4</accession>
<dbReference type="Proteomes" id="UP001198242">
    <property type="component" value="Unassembled WGS sequence"/>
</dbReference>
<organism evidence="1 2">
    <name type="scientific">Hominilimicola fabiformis</name>
    <dbReference type="NCBI Taxonomy" id="2885356"/>
    <lineage>
        <taxon>Bacteria</taxon>
        <taxon>Bacillati</taxon>
        <taxon>Bacillota</taxon>
        <taxon>Clostridia</taxon>
        <taxon>Eubacteriales</taxon>
        <taxon>Oscillospiraceae</taxon>
        <taxon>Hominilimicola</taxon>
    </lineage>
</organism>
<dbReference type="RefSeq" id="WP_022229140.1">
    <property type="nucleotide sequence ID" value="NZ_JAJEQM010000007.1"/>
</dbReference>
<proteinExistence type="predicted"/>